<evidence type="ECO:0000313" key="7">
    <source>
        <dbReference type="Proteomes" id="UP000236737"/>
    </source>
</evidence>
<comment type="catalytic activity">
    <reaction evidence="3">
        <text>[protein]-L-glutamate 5-O-methyl ester + H2O = L-glutamyl-[protein] + methanol + H(+)</text>
        <dbReference type="Rhea" id="RHEA:23236"/>
        <dbReference type="Rhea" id="RHEA-COMP:10208"/>
        <dbReference type="Rhea" id="RHEA-COMP:10311"/>
        <dbReference type="ChEBI" id="CHEBI:15377"/>
        <dbReference type="ChEBI" id="CHEBI:15378"/>
        <dbReference type="ChEBI" id="CHEBI:17790"/>
        <dbReference type="ChEBI" id="CHEBI:29973"/>
        <dbReference type="ChEBI" id="CHEBI:82795"/>
        <dbReference type="EC" id="3.1.1.61"/>
    </reaction>
</comment>
<keyword evidence="7" id="KW-1185">Reference proteome</keyword>
<dbReference type="GO" id="GO:0008984">
    <property type="term" value="F:protein-glutamate methylesterase activity"/>
    <property type="evidence" value="ECO:0007669"/>
    <property type="project" value="UniProtKB-EC"/>
</dbReference>
<dbReference type="EC" id="3.1.1.61" evidence="2"/>
<dbReference type="PANTHER" id="PTHR42872">
    <property type="entry name" value="PROTEIN-GLUTAMATE METHYLESTERASE/PROTEIN-GLUTAMINE GLUTAMINASE"/>
    <property type="match status" value="1"/>
</dbReference>
<dbReference type="EMBL" id="FNVP01000010">
    <property type="protein sequence ID" value="SEG34372.1"/>
    <property type="molecule type" value="Genomic_DNA"/>
</dbReference>
<evidence type="ECO:0000259" key="5">
    <source>
        <dbReference type="PROSITE" id="PS50122"/>
    </source>
</evidence>
<dbReference type="PROSITE" id="PS50122">
    <property type="entry name" value="CHEB"/>
    <property type="match status" value="1"/>
</dbReference>
<dbReference type="GO" id="GO:0006935">
    <property type="term" value="P:chemotaxis"/>
    <property type="evidence" value="ECO:0007669"/>
    <property type="project" value="UniProtKB-UniRule"/>
</dbReference>
<dbReference type="RefSeq" id="WP_104000404.1">
    <property type="nucleotide sequence ID" value="NZ_FNVP01000010.1"/>
</dbReference>
<dbReference type="GO" id="GO:0005737">
    <property type="term" value="C:cytoplasm"/>
    <property type="evidence" value="ECO:0007669"/>
    <property type="project" value="InterPro"/>
</dbReference>
<keyword evidence="1 4" id="KW-0378">Hydrolase</keyword>
<dbReference type="GO" id="GO:0000156">
    <property type="term" value="F:phosphorelay response regulator activity"/>
    <property type="evidence" value="ECO:0007669"/>
    <property type="project" value="InterPro"/>
</dbReference>
<dbReference type="AlphaFoldDB" id="A0A1H5ZDK4"/>
<feature type="active site" evidence="4">
    <location>
        <position position="41"/>
    </location>
</feature>
<accession>A0A1H5ZDK4</accession>
<reference evidence="7" key="1">
    <citation type="submission" date="2016-10" db="EMBL/GenBank/DDBJ databases">
        <authorList>
            <person name="Varghese N."/>
            <person name="Submissions S."/>
        </authorList>
    </citation>
    <scope>NUCLEOTIDE SEQUENCE [LARGE SCALE GENOMIC DNA]</scope>
    <source>
        <strain evidence="7">CGMCC 1.9230</strain>
    </source>
</reference>
<gene>
    <name evidence="6" type="ORF">SAMN04488130_1102</name>
</gene>
<evidence type="ECO:0000256" key="3">
    <source>
        <dbReference type="ARBA" id="ARBA00048267"/>
    </source>
</evidence>
<evidence type="ECO:0000256" key="1">
    <source>
        <dbReference type="ARBA" id="ARBA00022801"/>
    </source>
</evidence>
<dbReference type="Pfam" id="PF01339">
    <property type="entry name" value="CheB_methylest"/>
    <property type="match status" value="1"/>
</dbReference>
<evidence type="ECO:0000256" key="2">
    <source>
        <dbReference type="ARBA" id="ARBA00039140"/>
    </source>
</evidence>
<organism evidence="6 7">
    <name type="scientific">Flavobacterium urumqiense</name>
    <dbReference type="NCBI Taxonomy" id="935224"/>
    <lineage>
        <taxon>Bacteria</taxon>
        <taxon>Pseudomonadati</taxon>
        <taxon>Bacteroidota</taxon>
        <taxon>Flavobacteriia</taxon>
        <taxon>Flavobacteriales</taxon>
        <taxon>Flavobacteriaceae</taxon>
        <taxon>Flavobacterium</taxon>
    </lineage>
</organism>
<evidence type="ECO:0000256" key="4">
    <source>
        <dbReference type="PROSITE-ProRule" id="PRU00050"/>
    </source>
</evidence>
<dbReference type="OrthoDB" id="9816309at2"/>
<dbReference type="Proteomes" id="UP000236737">
    <property type="component" value="Unassembled WGS sequence"/>
</dbReference>
<evidence type="ECO:0000313" key="6">
    <source>
        <dbReference type="EMBL" id="SEG34372.1"/>
    </source>
</evidence>
<feature type="domain" description="CheB-type methylesterase" evidence="5">
    <location>
        <begin position="29"/>
        <end position="175"/>
    </location>
</feature>
<dbReference type="InterPro" id="IPR000673">
    <property type="entry name" value="Sig_transdc_resp-reg_Me-estase"/>
</dbReference>
<keyword evidence="4" id="KW-0145">Chemotaxis</keyword>
<dbReference type="Gene3D" id="3.40.50.180">
    <property type="entry name" value="Methylesterase CheB, C-terminal domain"/>
    <property type="match status" value="1"/>
</dbReference>
<dbReference type="InterPro" id="IPR035909">
    <property type="entry name" value="CheB_C"/>
</dbReference>
<feature type="active site" evidence="4">
    <location>
        <position position="68"/>
    </location>
</feature>
<protein>
    <recommendedName>
        <fullName evidence="2">protein-glutamate methylesterase</fullName>
        <ecNumber evidence="2">3.1.1.61</ecNumber>
    </recommendedName>
</protein>
<proteinExistence type="predicted"/>
<feature type="active site" evidence="4">
    <location>
        <position position="160"/>
    </location>
</feature>
<name>A0A1H5ZDK4_9FLAO</name>
<sequence>MEIIENHQISQETAKTGKTANKKFIMVNEWNEFPILEMGFSAGELEAMEIFFKNMPEQSGMAFFDVQHRDHNYVGVLPDILQRTIAATVIELNGQLEVKPNYVYVISPNKNFSIVKGFLHLFNPVASRGLRLPIDMFFPSLTIDKLNKAIEIILSGISSDGSLGIKAVKENNGLV</sequence>
<dbReference type="PANTHER" id="PTHR42872:SF6">
    <property type="entry name" value="PROTEIN-GLUTAMATE METHYLESTERASE_PROTEIN-GLUTAMINE GLUTAMINASE"/>
    <property type="match status" value="1"/>
</dbReference>
<dbReference type="SUPFAM" id="SSF52738">
    <property type="entry name" value="Methylesterase CheB, C-terminal domain"/>
    <property type="match status" value="1"/>
</dbReference>